<sequence length="144" mass="14855">MKGSGGAVDGSTSSDSSISWGDISGAPDWIENPASFIKSTVGSWIASRLAQGFIAAASGILWAIYQPLLIFENTFTTIESAILDATGPAGEAIITAITDLNQAAADAVVGGGVVAPLLVWIIWVVEAALIVWTLVQIATILDPR</sequence>
<organism evidence="2 3">
    <name type="scientific">Halogeometricum borinquense</name>
    <dbReference type="NCBI Taxonomy" id="60847"/>
    <lineage>
        <taxon>Archaea</taxon>
        <taxon>Methanobacteriati</taxon>
        <taxon>Methanobacteriota</taxon>
        <taxon>Stenosarchaea group</taxon>
        <taxon>Halobacteria</taxon>
        <taxon>Halobacteriales</taxon>
        <taxon>Haloferacaceae</taxon>
        <taxon>Halogeometricum</taxon>
    </lineage>
</organism>
<gene>
    <name evidence="2" type="ORF">ELS19_17230</name>
</gene>
<keyword evidence="1" id="KW-0472">Membrane</keyword>
<dbReference type="EMBL" id="RZHH01000003">
    <property type="protein sequence ID" value="RYJ08298.1"/>
    <property type="molecule type" value="Genomic_DNA"/>
</dbReference>
<dbReference type="Proteomes" id="UP000294028">
    <property type="component" value="Unassembled WGS sequence"/>
</dbReference>
<comment type="caution">
    <text evidence="2">The sequence shown here is derived from an EMBL/GenBank/DDBJ whole genome shotgun (WGS) entry which is preliminary data.</text>
</comment>
<accession>A0A482SXQ5</accession>
<dbReference type="AlphaFoldDB" id="A0A482SXQ5"/>
<feature type="transmembrane region" description="Helical" evidence="1">
    <location>
        <begin position="117"/>
        <end position="141"/>
    </location>
</feature>
<evidence type="ECO:0000313" key="2">
    <source>
        <dbReference type="EMBL" id="RYJ08298.1"/>
    </source>
</evidence>
<keyword evidence="1" id="KW-0812">Transmembrane</keyword>
<proteinExistence type="predicted"/>
<protein>
    <submittedName>
        <fullName evidence="2">Uncharacterized protein</fullName>
    </submittedName>
</protein>
<reference evidence="2 3" key="1">
    <citation type="submission" date="2018-12" db="EMBL/GenBank/DDBJ databases">
        <title>Genome analysis provides insights into bioremediation potentialities of Halogeometricum borinquense strain N11.</title>
        <authorList>
            <person name="Najjari A."/>
            <person name="Youssef N."/>
            <person name="Fhoula I."/>
            <person name="Ben Dhia O."/>
            <person name="Mahjoubi M."/>
            <person name="Ouzari H.I."/>
            <person name="Cherif A."/>
        </authorList>
    </citation>
    <scope>NUCLEOTIDE SEQUENCE [LARGE SCALE GENOMIC DNA]</scope>
    <source>
        <strain evidence="2 3">N11</strain>
    </source>
</reference>
<evidence type="ECO:0000256" key="1">
    <source>
        <dbReference type="SAM" id="Phobius"/>
    </source>
</evidence>
<name>A0A482SXQ5_9EURY</name>
<feature type="transmembrane region" description="Helical" evidence="1">
    <location>
        <begin position="45"/>
        <end position="65"/>
    </location>
</feature>
<evidence type="ECO:0000313" key="3">
    <source>
        <dbReference type="Proteomes" id="UP000294028"/>
    </source>
</evidence>
<keyword evidence="1" id="KW-1133">Transmembrane helix</keyword>